<dbReference type="AlphaFoldDB" id="A0A8J2JFS6"/>
<feature type="region of interest" description="Disordered" evidence="1">
    <location>
        <begin position="45"/>
        <end position="133"/>
    </location>
</feature>
<evidence type="ECO:0000256" key="1">
    <source>
        <dbReference type="SAM" id="MobiDB-lite"/>
    </source>
</evidence>
<organism evidence="2 3">
    <name type="scientific">Allacma fusca</name>
    <dbReference type="NCBI Taxonomy" id="39272"/>
    <lineage>
        <taxon>Eukaryota</taxon>
        <taxon>Metazoa</taxon>
        <taxon>Ecdysozoa</taxon>
        <taxon>Arthropoda</taxon>
        <taxon>Hexapoda</taxon>
        <taxon>Collembola</taxon>
        <taxon>Symphypleona</taxon>
        <taxon>Sminthuridae</taxon>
        <taxon>Allacma</taxon>
    </lineage>
</organism>
<feature type="compositionally biased region" description="Acidic residues" evidence="1">
    <location>
        <begin position="123"/>
        <end position="133"/>
    </location>
</feature>
<proteinExistence type="predicted"/>
<dbReference type="EMBL" id="CAJVCH010062948">
    <property type="protein sequence ID" value="CAG7719616.1"/>
    <property type="molecule type" value="Genomic_DNA"/>
</dbReference>
<gene>
    <name evidence="2" type="ORF">AFUS01_LOCUS8932</name>
</gene>
<reference evidence="2" key="1">
    <citation type="submission" date="2021-06" db="EMBL/GenBank/DDBJ databases">
        <authorList>
            <person name="Hodson N. C."/>
            <person name="Mongue J. A."/>
            <person name="Jaron S. K."/>
        </authorList>
    </citation>
    <scope>NUCLEOTIDE SEQUENCE</scope>
</reference>
<keyword evidence="3" id="KW-1185">Reference proteome</keyword>
<accession>A0A8J2JFS6</accession>
<evidence type="ECO:0000313" key="2">
    <source>
        <dbReference type="EMBL" id="CAG7719616.1"/>
    </source>
</evidence>
<feature type="compositionally biased region" description="Polar residues" evidence="1">
    <location>
        <begin position="76"/>
        <end position="90"/>
    </location>
</feature>
<sequence>MDVSQVQRQKDKLTKELIEHRQKWLDWRNTVNFQQVCRESQIDPATKGFPVTSRGWKPSPATSTATSGELERVLVQENSSAHGNARTAGSTPEMPPSPQQTVEVATSEAFITRRHQPMLSETEGSDETRGEDE</sequence>
<evidence type="ECO:0000313" key="3">
    <source>
        <dbReference type="Proteomes" id="UP000708208"/>
    </source>
</evidence>
<dbReference type="Proteomes" id="UP000708208">
    <property type="component" value="Unassembled WGS sequence"/>
</dbReference>
<protein>
    <submittedName>
        <fullName evidence="2">Uncharacterized protein</fullName>
    </submittedName>
</protein>
<comment type="caution">
    <text evidence="2">The sequence shown here is derived from an EMBL/GenBank/DDBJ whole genome shotgun (WGS) entry which is preliminary data.</text>
</comment>
<name>A0A8J2JFS6_9HEXA</name>